<feature type="compositionally biased region" description="Basic and acidic residues" evidence="2">
    <location>
        <begin position="95"/>
        <end position="106"/>
    </location>
</feature>
<dbReference type="Proteomes" id="UP000256690">
    <property type="component" value="Unassembled WGS sequence"/>
</dbReference>
<accession>A0A3D8T4E6</accession>
<feature type="coiled-coil region" evidence="1">
    <location>
        <begin position="304"/>
        <end position="380"/>
    </location>
</feature>
<feature type="region of interest" description="Disordered" evidence="2">
    <location>
        <begin position="1"/>
        <end position="33"/>
    </location>
</feature>
<dbReference type="EMBL" id="PVWQ01000001">
    <property type="protein sequence ID" value="RDW93425.1"/>
    <property type="molecule type" value="Genomic_DNA"/>
</dbReference>
<evidence type="ECO:0000256" key="1">
    <source>
        <dbReference type="SAM" id="Coils"/>
    </source>
</evidence>
<evidence type="ECO:0000313" key="4">
    <source>
        <dbReference type="Proteomes" id="UP000256690"/>
    </source>
</evidence>
<proteinExistence type="predicted"/>
<dbReference type="OrthoDB" id="10675500at2759"/>
<evidence type="ECO:0000256" key="2">
    <source>
        <dbReference type="SAM" id="MobiDB-lite"/>
    </source>
</evidence>
<name>A0A3D8T4E6_9EURO</name>
<dbReference type="AlphaFoldDB" id="A0A3D8T4E6"/>
<dbReference type="RefSeq" id="XP_026608608.1">
    <property type="nucleotide sequence ID" value="XM_026742763.1"/>
</dbReference>
<feature type="compositionally biased region" description="Acidic residues" evidence="2">
    <location>
        <begin position="107"/>
        <end position="116"/>
    </location>
</feature>
<organism evidence="3 4">
    <name type="scientific">Aspergillus mulundensis</name>
    <dbReference type="NCBI Taxonomy" id="1810919"/>
    <lineage>
        <taxon>Eukaryota</taxon>
        <taxon>Fungi</taxon>
        <taxon>Dikarya</taxon>
        <taxon>Ascomycota</taxon>
        <taxon>Pezizomycotina</taxon>
        <taxon>Eurotiomycetes</taxon>
        <taxon>Eurotiomycetidae</taxon>
        <taxon>Eurotiales</taxon>
        <taxon>Aspergillaceae</taxon>
        <taxon>Aspergillus</taxon>
        <taxon>Aspergillus subgen. Nidulantes</taxon>
    </lineage>
</organism>
<keyword evidence="1" id="KW-0175">Coiled coil</keyword>
<comment type="caution">
    <text evidence="3">The sequence shown here is derived from an EMBL/GenBank/DDBJ whole genome shotgun (WGS) entry which is preliminary data.</text>
</comment>
<feature type="compositionally biased region" description="Polar residues" evidence="2">
    <location>
        <begin position="147"/>
        <end position="178"/>
    </location>
</feature>
<feature type="compositionally biased region" description="Polar residues" evidence="2">
    <location>
        <begin position="192"/>
        <end position="203"/>
    </location>
</feature>
<gene>
    <name evidence="3" type="ORF">DSM5745_00747</name>
</gene>
<feature type="compositionally biased region" description="Polar residues" evidence="2">
    <location>
        <begin position="252"/>
        <end position="266"/>
    </location>
</feature>
<reference evidence="3 4" key="1">
    <citation type="journal article" date="2018" name="IMA Fungus">
        <title>IMA Genome-F 9: Draft genome sequence of Annulohypoxylon stygium, Aspergillus mulundensis, Berkeleyomyces basicola (syn. Thielaviopsis basicola), Ceratocystis smalleyi, two Cercospora beticola strains, Coleophoma cylindrospora, Fusarium fracticaudum, Phialophora cf. hyalina, and Morchella septimelata.</title>
        <authorList>
            <person name="Wingfield B.D."/>
            <person name="Bills G.F."/>
            <person name="Dong Y."/>
            <person name="Huang W."/>
            <person name="Nel W.J."/>
            <person name="Swalarsk-Parry B.S."/>
            <person name="Vaghefi N."/>
            <person name="Wilken P.M."/>
            <person name="An Z."/>
            <person name="de Beer Z.W."/>
            <person name="De Vos L."/>
            <person name="Chen L."/>
            <person name="Duong T.A."/>
            <person name="Gao Y."/>
            <person name="Hammerbacher A."/>
            <person name="Kikkert J.R."/>
            <person name="Li Y."/>
            <person name="Li H."/>
            <person name="Li K."/>
            <person name="Li Q."/>
            <person name="Liu X."/>
            <person name="Ma X."/>
            <person name="Naidoo K."/>
            <person name="Pethybridge S.J."/>
            <person name="Sun J."/>
            <person name="Steenkamp E.T."/>
            <person name="van der Nest M.A."/>
            <person name="van Wyk S."/>
            <person name="Wingfield M.J."/>
            <person name="Xiong C."/>
            <person name="Yue Q."/>
            <person name="Zhang X."/>
        </authorList>
    </citation>
    <scope>NUCLEOTIDE SEQUENCE [LARGE SCALE GENOMIC DNA]</scope>
    <source>
        <strain evidence="3 4">DSM 5745</strain>
    </source>
</reference>
<feature type="compositionally biased region" description="Polar residues" evidence="2">
    <location>
        <begin position="212"/>
        <end position="244"/>
    </location>
</feature>
<feature type="compositionally biased region" description="Polar residues" evidence="2">
    <location>
        <begin position="122"/>
        <end position="135"/>
    </location>
</feature>
<feature type="compositionally biased region" description="Basic and acidic residues" evidence="2">
    <location>
        <begin position="268"/>
        <end position="280"/>
    </location>
</feature>
<protein>
    <submittedName>
        <fullName evidence="3">Uncharacterized protein</fullName>
    </submittedName>
</protein>
<feature type="region of interest" description="Disordered" evidence="2">
    <location>
        <begin position="64"/>
        <end position="282"/>
    </location>
</feature>
<sequence>MSTTTPRRVGESSWTDEEKQRLHRLRTTGNTKGMPWTAFHKLNHFPNHTDAAVQMQFYRMTSMTISARKRRERGSSGDTTPAKRPAMDGNGSSAKHQDPRVFHETDSESSEDEGDIYDNPGTAKSATSAKSNGMNSLAGIGGGGSRPTGQGASQSPSTQTLSSHSHLQNAIQHTQSAVATVPARKAVEPVRSSFTPVNQTAPLQTVHRRQSAPLTGTAPTQSPPANLDHQNLPESSRATPNQDPNLERPPQSAVSTSPQQFLNSRPATEGEQRSKPLEWRQEEEEQAITRRWLTQLNKDGEELISRLKSCLKNAQQAAQVQNEELAAECNELRDKLAAETKEKEGYVKEIGQLKAEVKRMEEEQVLMEAAMKKMEEEQVKILEDKKRITGVCKTLEELVGFIKH</sequence>
<evidence type="ECO:0000313" key="3">
    <source>
        <dbReference type="EMBL" id="RDW93425.1"/>
    </source>
</evidence>
<dbReference type="GeneID" id="38111117"/>
<keyword evidence="4" id="KW-1185">Reference proteome</keyword>